<organism evidence="1 2">
    <name type="scientific">Limnohabitans curvus</name>
    <dbReference type="NCBI Taxonomy" id="323423"/>
    <lineage>
        <taxon>Bacteria</taxon>
        <taxon>Pseudomonadati</taxon>
        <taxon>Pseudomonadota</taxon>
        <taxon>Betaproteobacteria</taxon>
        <taxon>Burkholderiales</taxon>
        <taxon>Comamonadaceae</taxon>
        <taxon>Limnohabitans</taxon>
    </lineage>
</organism>
<dbReference type="NCBIfam" id="TIGR03347">
    <property type="entry name" value="VI_chp_1"/>
    <property type="match status" value="1"/>
</dbReference>
<proteinExistence type="predicted"/>
<comment type="caution">
    <text evidence="1">The sequence shown here is derived from an EMBL/GenBank/DDBJ whole genome shotgun (WGS) entry which is preliminary data.</text>
</comment>
<keyword evidence="2" id="KW-1185">Reference proteome</keyword>
<dbReference type="Proteomes" id="UP000251341">
    <property type="component" value="Unassembled WGS sequence"/>
</dbReference>
<sequence length="349" mass="39272">MMPSFDKSSQPKDVMLLEAQQQPWRHGFLTLMRMLDAHAKDAPHIGQSQRPQQDNFRLGQQASLAFAPREIARVVEKNGTPHIYLFGLGMLGPNGALPIHYTEQVRERTEARRDQTLANFLDIFHHRSFTHLYRAWAQSQAAAGLDRVEDEAFTNYVARLTGDEPSELRHSPLPPHARWASAAHRVRGPRDPEGLVSSLKRFFGVPVKLDEYRLQWMPIEPQDRCQLGMSNESAMLGLGAMVGEKVPDRQTRFCLTIGPLNMDAYLRLTPQGSASGKDLPALVELVRSFIGFEYVWEVELLIRSDTAPASTLGGGTQLGWSTWMDQQKTTTTKAITGMVLEPENYVLSH</sequence>
<evidence type="ECO:0000313" key="2">
    <source>
        <dbReference type="Proteomes" id="UP000251341"/>
    </source>
</evidence>
<evidence type="ECO:0000313" key="1">
    <source>
        <dbReference type="EMBL" id="PUE58531.1"/>
    </source>
</evidence>
<dbReference type="RefSeq" id="WP_211308674.1">
    <property type="nucleotide sequence ID" value="NZ_NESP01000001.1"/>
</dbReference>
<gene>
    <name evidence="1" type="ORF">B9Z44_02290</name>
</gene>
<dbReference type="PANTHER" id="PTHR35564:SF4">
    <property type="entry name" value="CYTOPLASMIC PROTEIN"/>
    <property type="match status" value="1"/>
</dbReference>
<dbReference type="EMBL" id="NESP01000001">
    <property type="protein sequence ID" value="PUE58531.1"/>
    <property type="molecule type" value="Genomic_DNA"/>
</dbReference>
<dbReference type="Pfam" id="PF06996">
    <property type="entry name" value="T6SS_TssG"/>
    <property type="match status" value="1"/>
</dbReference>
<name>A0A315EMP9_9BURK</name>
<dbReference type="AlphaFoldDB" id="A0A315EMP9"/>
<accession>A0A315EMP9</accession>
<protein>
    <submittedName>
        <fullName evidence="1">Type VI secretion protein</fullName>
    </submittedName>
</protein>
<dbReference type="InterPro" id="IPR010732">
    <property type="entry name" value="T6SS_TssG-like"/>
</dbReference>
<dbReference type="PANTHER" id="PTHR35564">
    <property type="match status" value="1"/>
</dbReference>
<reference evidence="1 2" key="1">
    <citation type="submission" date="2017-04" db="EMBL/GenBank/DDBJ databases">
        <title>Unexpected and diverse lifestyles within the genus Limnohabitans.</title>
        <authorList>
            <person name="Kasalicky V."/>
            <person name="Mehrshad M."/>
            <person name="Andrei S.-A."/>
            <person name="Salcher M."/>
            <person name="Kratochvilova H."/>
            <person name="Simek K."/>
            <person name="Ghai R."/>
        </authorList>
    </citation>
    <scope>NUCLEOTIDE SEQUENCE [LARGE SCALE GENOMIC DNA]</scope>
    <source>
        <strain evidence="1 2">MWH-C5</strain>
    </source>
</reference>